<keyword evidence="3" id="KW-0805">Transcription regulation</keyword>
<organism evidence="8 13">
    <name type="scientific">Bacillus mycoides</name>
    <dbReference type="NCBI Taxonomy" id="1405"/>
    <lineage>
        <taxon>Bacteria</taxon>
        <taxon>Bacillati</taxon>
        <taxon>Bacillota</taxon>
        <taxon>Bacilli</taxon>
        <taxon>Bacillales</taxon>
        <taxon>Bacillaceae</taxon>
        <taxon>Bacillus</taxon>
        <taxon>Bacillus cereus group</taxon>
    </lineage>
</organism>
<evidence type="ECO:0000256" key="2">
    <source>
        <dbReference type="ARBA" id="ARBA00018718"/>
    </source>
</evidence>
<evidence type="ECO:0000256" key="1">
    <source>
        <dbReference type="ARBA" id="ARBA00009437"/>
    </source>
</evidence>
<dbReference type="AlphaFoldDB" id="A0A084J0N9"/>
<evidence type="ECO:0000256" key="3">
    <source>
        <dbReference type="ARBA" id="ARBA00023015"/>
    </source>
</evidence>
<dbReference type="CDD" id="cd05466">
    <property type="entry name" value="PBP2_LTTR_substrate"/>
    <property type="match status" value="1"/>
</dbReference>
<proteinExistence type="inferred from homology"/>
<keyword evidence="16" id="KW-1185">Reference proteome</keyword>
<dbReference type="GO" id="GO:0003677">
    <property type="term" value="F:DNA binding"/>
    <property type="evidence" value="ECO:0007669"/>
    <property type="project" value="UniProtKB-KW"/>
</dbReference>
<reference evidence="7 12" key="1">
    <citation type="submission" date="2012-04" db="EMBL/GenBank/DDBJ databases">
        <title>The Genome Sequence of Bacillus cereus VD078.</title>
        <authorList>
            <consortium name="The Broad Institute Genome Sequencing Platform"/>
            <consortium name="The Broad Institute Genome Sequencing Center for Infectious Disease"/>
            <person name="Feldgarden M."/>
            <person name="Van der Auwera G.A."/>
            <person name="Mahillon J."/>
            <person name="Duprez V."/>
            <person name="Timmery S."/>
            <person name="Mattelet C."/>
            <person name="Dierick K."/>
            <person name="Sun M."/>
            <person name="Yu Z."/>
            <person name="Zhu L."/>
            <person name="Hu X."/>
            <person name="Shank E.B."/>
            <person name="Swiecicka I."/>
            <person name="Hansen B.M."/>
            <person name="Andrup L."/>
            <person name="Young S.K."/>
            <person name="Zeng Q."/>
            <person name="Gargeya S."/>
            <person name="Fitzgerald M."/>
            <person name="Haas B."/>
            <person name="Abouelleil A."/>
            <person name="Alvarado L."/>
            <person name="Arachchi H.M."/>
            <person name="Berlin A."/>
            <person name="Chapman S.B."/>
            <person name="Goldberg J."/>
            <person name="Griggs A."/>
            <person name="Gujja S."/>
            <person name="Hansen M."/>
            <person name="Howarth C."/>
            <person name="Imamovic A."/>
            <person name="Larimer J."/>
            <person name="McCowen C."/>
            <person name="Montmayeur A."/>
            <person name="Murphy C."/>
            <person name="Neiman D."/>
            <person name="Pearson M."/>
            <person name="Priest M."/>
            <person name="Roberts A."/>
            <person name="Saif S."/>
            <person name="Shea T."/>
            <person name="Sisk P."/>
            <person name="Sykes S."/>
            <person name="Wortman J."/>
            <person name="Nusbaum C."/>
            <person name="Birren B."/>
        </authorList>
    </citation>
    <scope>NUCLEOTIDE SEQUENCE [LARGE SCALE GENOMIC DNA]</scope>
    <source>
        <strain evidence="7 12">VD078</strain>
    </source>
</reference>
<evidence type="ECO:0000313" key="8">
    <source>
        <dbReference type="EMBL" id="OOR04904.1"/>
    </source>
</evidence>
<dbReference type="Proteomes" id="UP000596196">
    <property type="component" value="Chromosome"/>
</dbReference>
<dbReference type="InterPro" id="IPR005119">
    <property type="entry name" value="LysR_subst-bd"/>
</dbReference>
<dbReference type="PROSITE" id="PS50931">
    <property type="entry name" value="HTH_LYSR"/>
    <property type="match status" value="1"/>
</dbReference>
<reference evidence="8 13" key="4">
    <citation type="submission" date="2017-01" db="EMBL/GenBank/DDBJ databases">
        <title>Bacillus cereus isolates.</title>
        <authorList>
            <person name="Beno S.M."/>
        </authorList>
    </citation>
    <scope>NUCLEOTIDE SEQUENCE [LARGE SCALE GENOMIC DNA]</scope>
    <source>
        <strain evidence="8 13">FSL W7-1108</strain>
    </source>
</reference>
<dbReference type="SUPFAM" id="SSF53850">
    <property type="entry name" value="Periplasmic binding protein-like II"/>
    <property type="match status" value="1"/>
</dbReference>
<dbReference type="GO" id="GO:0005829">
    <property type="term" value="C:cytosol"/>
    <property type="evidence" value="ECO:0007669"/>
    <property type="project" value="TreeGrafter"/>
</dbReference>
<dbReference type="InterPro" id="IPR050950">
    <property type="entry name" value="HTH-type_LysR_regulators"/>
</dbReference>
<gene>
    <name evidence="10" type="ORF">BACWE_49800</name>
    <name evidence="8" type="ORF">BW900_20260</name>
    <name evidence="11" type="ORF">I6G81_17265</name>
    <name evidence="7" type="ORF">III_02068</name>
    <name evidence="9" type="ORF">S3E15_04667</name>
</gene>
<dbReference type="InterPro" id="IPR036388">
    <property type="entry name" value="WH-like_DNA-bd_sf"/>
</dbReference>
<evidence type="ECO:0000313" key="10">
    <source>
        <dbReference type="EMBL" id="PJN65284.1"/>
    </source>
</evidence>
<dbReference type="Gene3D" id="3.40.190.290">
    <property type="match status" value="1"/>
</dbReference>
<accession>A0A0B5S717</accession>
<dbReference type="Pfam" id="PF00126">
    <property type="entry name" value="HTH_1"/>
    <property type="match status" value="1"/>
</dbReference>
<dbReference type="Proteomes" id="UP000194131">
    <property type="component" value="Unassembled WGS sequence"/>
</dbReference>
<evidence type="ECO:0000259" key="6">
    <source>
        <dbReference type="PROSITE" id="PS50931"/>
    </source>
</evidence>
<evidence type="ECO:0000313" key="16">
    <source>
        <dbReference type="Proteomes" id="UP000596196"/>
    </source>
</evidence>
<dbReference type="PANTHER" id="PTHR30419">
    <property type="entry name" value="HTH-TYPE TRANSCRIPTIONAL REGULATOR YBHD"/>
    <property type="match status" value="1"/>
</dbReference>
<evidence type="ECO:0000313" key="9">
    <source>
        <dbReference type="EMBL" id="OSX93508.1"/>
    </source>
</evidence>
<dbReference type="Pfam" id="PF03466">
    <property type="entry name" value="LysR_substrate"/>
    <property type="match status" value="1"/>
</dbReference>
<dbReference type="RefSeq" id="WP_002128361.1">
    <property type="nucleotide sequence ID" value="NZ_CP009692.1"/>
</dbReference>
<dbReference type="EMBL" id="MKZQ01000069">
    <property type="protein sequence ID" value="PJN65284.1"/>
    <property type="molecule type" value="Genomic_DNA"/>
</dbReference>
<dbReference type="PANTHER" id="PTHR30419:SF24">
    <property type="entry name" value="HTH-TYPE TRANSCRIPTIONAL REGULATOR CZCR"/>
    <property type="match status" value="1"/>
</dbReference>
<dbReference type="PRINTS" id="PR00039">
    <property type="entry name" value="HTHLYSR"/>
</dbReference>
<dbReference type="InterPro" id="IPR000847">
    <property type="entry name" value="LysR_HTH_N"/>
</dbReference>
<dbReference type="EMBL" id="MRWU01000005">
    <property type="protein sequence ID" value="OSX93508.1"/>
    <property type="molecule type" value="Genomic_DNA"/>
</dbReference>
<dbReference type="EMBL" id="AHEV01000011">
    <property type="protein sequence ID" value="EJR42716.1"/>
    <property type="molecule type" value="Genomic_DNA"/>
</dbReference>
<reference evidence="10 15" key="2">
    <citation type="submission" date="2016-10" db="EMBL/GenBank/DDBJ databases">
        <title>Genome Sequence of Bacillus weihenstephanensis GM6LP.</title>
        <authorList>
            <person name="Poehlein A."/>
            <person name="Wemheuer F."/>
            <person name="Hollensteiner J."/>
            <person name="Wemheuer B."/>
        </authorList>
    </citation>
    <scope>NUCLEOTIDE SEQUENCE [LARGE SCALE GENOMIC DNA]</scope>
    <source>
        <strain evidence="10 15">GM6LP</strain>
    </source>
</reference>
<protein>
    <recommendedName>
        <fullName evidence="2">HTH-type transcriptional regulator CzcR</fullName>
    </recommendedName>
</protein>
<dbReference type="Proteomes" id="UP000190696">
    <property type="component" value="Unassembled WGS sequence"/>
</dbReference>
<evidence type="ECO:0000256" key="4">
    <source>
        <dbReference type="ARBA" id="ARBA00023125"/>
    </source>
</evidence>
<dbReference type="EMBL" id="MUAI01000020">
    <property type="protein sequence ID" value="OOR04904.1"/>
    <property type="molecule type" value="Genomic_DNA"/>
</dbReference>
<dbReference type="Gene3D" id="1.10.10.10">
    <property type="entry name" value="Winged helix-like DNA-binding domain superfamily/Winged helix DNA-binding domain"/>
    <property type="match status" value="1"/>
</dbReference>
<evidence type="ECO:0000313" key="15">
    <source>
        <dbReference type="Proteomes" id="UP000236165"/>
    </source>
</evidence>
<evidence type="ECO:0000256" key="5">
    <source>
        <dbReference type="ARBA" id="ARBA00023163"/>
    </source>
</evidence>
<name>A0A084J0N9_BACMY</name>
<keyword evidence="5" id="KW-0804">Transcription</keyword>
<evidence type="ECO:0000313" key="12">
    <source>
        <dbReference type="Proteomes" id="UP000006976"/>
    </source>
</evidence>
<dbReference type="EMBL" id="CP065877">
    <property type="protein sequence ID" value="QQA14153.1"/>
    <property type="molecule type" value="Genomic_DNA"/>
</dbReference>
<accession>J8IYN3</accession>
<keyword evidence="4" id="KW-0238">DNA-binding</keyword>
<sequence length="295" mass="33810">MTLTKYEIFNKVAELNSFTKAAEVLGFTQSAVSHAISSLEKEFSFPLFIRNHSTLTLTKNAEELLITVRKILYYNNMLKQEVAAINGFQKGTVRVGVFSSISKNWIPGILKKMEGKFPNIEIELLEGNYAEVENWLQNGRLDCGFINNDTYFESFEKSFEIVQLKRDRLLCVVSNQSPLCKENQVSMQQIENVPFIMPTYQCYDDIQKIFRENKVSPNIRFENMNEYSVISMVENNLGISILPEMIIPTSKISFAAIPLESDSYRTIGLAIRKPTSLATKKFSEITKRWVSFESI</sequence>
<dbReference type="GO" id="GO:0003700">
    <property type="term" value="F:DNA-binding transcription factor activity"/>
    <property type="evidence" value="ECO:0007669"/>
    <property type="project" value="InterPro"/>
</dbReference>
<dbReference type="SUPFAM" id="SSF46785">
    <property type="entry name" value="Winged helix' DNA-binding domain"/>
    <property type="match status" value="1"/>
</dbReference>
<feature type="domain" description="HTH lysR-type" evidence="6">
    <location>
        <begin position="1"/>
        <end position="58"/>
    </location>
</feature>
<evidence type="ECO:0000313" key="11">
    <source>
        <dbReference type="EMBL" id="QQA14153.1"/>
    </source>
</evidence>
<evidence type="ECO:0000313" key="13">
    <source>
        <dbReference type="Proteomes" id="UP000190696"/>
    </source>
</evidence>
<reference evidence="9 14" key="3">
    <citation type="submission" date="2016-12" db="EMBL/GenBank/DDBJ databases">
        <title>Genome Sequences of Twelve Sporeforming Bacillus Species Isolated from Foods.</title>
        <authorList>
            <person name="De Jong A."/>
            <person name="Holsappel S."/>
            <person name="Kuipers O.P."/>
        </authorList>
    </citation>
    <scope>NUCLEOTIDE SEQUENCE [LARGE SCALE GENOMIC DNA]</scope>
    <source>
        <strain evidence="9 14">S3E15</strain>
    </source>
</reference>
<comment type="similarity">
    <text evidence="1">Belongs to the LysR transcriptional regulatory family.</text>
</comment>
<accession>A0A084J0N9</accession>
<evidence type="ECO:0000313" key="7">
    <source>
        <dbReference type="EMBL" id="EJR42716.1"/>
    </source>
</evidence>
<reference evidence="11 16" key="5">
    <citation type="submission" date="2020-12" db="EMBL/GenBank/DDBJ databases">
        <title>FDA dAtabase for Regulatory Grade micrObial Sequences (FDA-ARGOS): Supporting development and validation of Infectious Disease Dx tests.</title>
        <authorList>
            <person name="Nelson B."/>
            <person name="Plummer A."/>
            <person name="Tallon L."/>
            <person name="Sadzewicz L."/>
            <person name="Zhao X."/>
            <person name="Boylan J."/>
            <person name="Ott S."/>
            <person name="Bowen H."/>
            <person name="Vavikolanu K."/>
            <person name="Mehta A."/>
            <person name="Aluvathingal J."/>
            <person name="Nadendla S."/>
            <person name="Myers T."/>
            <person name="Yan Y."/>
            <person name="Sichtig H."/>
        </authorList>
    </citation>
    <scope>NUCLEOTIDE SEQUENCE [LARGE SCALE GENOMIC DNA]</scope>
    <source>
        <strain evidence="11 16">FDAARGOS_924</strain>
    </source>
</reference>
<dbReference type="KEGG" id="bmyo:BG05_2578"/>
<evidence type="ECO:0000313" key="14">
    <source>
        <dbReference type="Proteomes" id="UP000194131"/>
    </source>
</evidence>
<dbReference type="Proteomes" id="UP000006976">
    <property type="component" value="Unassembled WGS sequence"/>
</dbReference>
<dbReference type="InterPro" id="IPR036390">
    <property type="entry name" value="WH_DNA-bd_sf"/>
</dbReference>
<dbReference type="Proteomes" id="UP000236165">
    <property type="component" value="Unassembled WGS sequence"/>
</dbReference>